<sequence length="172" mass="19774">MNNNMKKTVNCVVKESITEALLRLMQKKNFYAISITELTNLAGVSRISFYRNFESKEDVLIKHMYERSVATFANLNATNVRERLIGLFKVTDELGDILDLLYSQNLSHLFLQYFAHTIGAKPEQENLEAFQNSMLMGICFGALDEWVKRGRNESPEQMVDLLQNVARRCLAD</sequence>
<evidence type="ECO:0000256" key="1">
    <source>
        <dbReference type="ARBA" id="ARBA00023125"/>
    </source>
</evidence>
<reference evidence="4" key="1">
    <citation type="submission" date="2022-11" db="EMBL/GenBank/DDBJ databases">
        <authorList>
            <person name="Kamali M."/>
            <person name="Peak L."/>
            <person name="Go Y.Y."/>
            <person name="Balasuriya U.B.R."/>
            <person name="Carossino M."/>
        </authorList>
    </citation>
    <scope>NUCLEOTIDE SEQUENCE</scope>
    <source>
        <strain evidence="4">4524</strain>
    </source>
</reference>
<proteinExistence type="predicted"/>
<organism evidence="4 5">
    <name type="scientific">Actinobacillus equuli subsp. equuli</name>
    <dbReference type="NCBI Taxonomy" id="202947"/>
    <lineage>
        <taxon>Bacteria</taxon>
        <taxon>Pseudomonadati</taxon>
        <taxon>Pseudomonadota</taxon>
        <taxon>Gammaproteobacteria</taxon>
        <taxon>Pasteurellales</taxon>
        <taxon>Pasteurellaceae</taxon>
        <taxon>Actinobacillus</taxon>
    </lineage>
</organism>
<keyword evidence="5" id="KW-1185">Reference proteome</keyword>
<dbReference type="PANTHER" id="PTHR43479">
    <property type="entry name" value="ACREF/ENVCD OPERON REPRESSOR-RELATED"/>
    <property type="match status" value="1"/>
</dbReference>
<dbReference type="SUPFAM" id="SSF46689">
    <property type="entry name" value="Homeodomain-like"/>
    <property type="match status" value="1"/>
</dbReference>
<comment type="caution">
    <text evidence="4">The sequence shown here is derived from an EMBL/GenBank/DDBJ whole genome shotgun (WGS) entry which is preliminary data.</text>
</comment>
<accession>A0A9X4JEV8</accession>
<evidence type="ECO:0000256" key="2">
    <source>
        <dbReference type="PROSITE-ProRule" id="PRU00335"/>
    </source>
</evidence>
<evidence type="ECO:0000313" key="5">
    <source>
        <dbReference type="Proteomes" id="UP001142444"/>
    </source>
</evidence>
<feature type="domain" description="HTH tetR-type" evidence="3">
    <location>
        <begin position="11"/>
        <end position="71"/>
    </location>
</feature>
<dbReference type="Gene3D" id="1.10.357.10">
    <property type="entry name" value="Tetracycline Repressor, domain 2"/>
    <property type="match status" value="1"/>
</dbReference>
<dbReference type="GO" id="GO:0003677">
    <property type="term" value="F:DNA binding"/>
    <property type="evidence" value="ECO:0007669"/>
    <property type="project" value="UniProtKB-UniRule"/>
</dbReference>
<dbReference type="Pfam" id="PF00440">
    <property type="entry name" value="TetR_N"/>
    <property type="match status" value="1"/>
</dbReference>
<keyword evidence="1 2" id="KW-0238">DNA-binding</keyword>
<protein>
    <submittedName>
        <fullName evidence="4">TetR/AcrR family transcriptional regulator</fullName>
    </submittedName>
</protein>
<gene>
    <name evidence="4" type="ORF">OQ257_10835</name>
</gene>
<dbReference type="InterPro" id="IPR009057">
    <property type="entry name" value="Homeodomain-like_sf"/>
</dbReference>
<dbReference type="PROSITE" id="PS50977">
    <property type="entry name" value="HTH_TETR_2"/>
    <property type="match status" value="1"/>
</dbReference>
<reference evidence="4" key="2">
    <citation type="journal article" date="2023" name="Pathogens">
        <title>Pathological Features and Genomic Characterization of an Actinobacillus equuli subsp. equuli Bearing Unique Virulence-Associated Genes from an Adult Horse with Pleuropneumonia.</title>
        <authorList>
            <person name="Kamali M."/>
            <person name="Carossino M."/>
            <person name="Del Piero F."/>
            <person name="Peak L."/>
            <person name="Mitchell M.S."/>
            <person name="Willette J."/>
            <person name="Baker R."/>
            <person name="Li F."/>
            <person name="Kenez A."/>
            <person name="Balasuriya U.B.R."/>
            <person name="Go Y.Y."/>
        </authorList>
    </citation>
    <scope>NUCLEOTIDE SEQUENCE</scope>
    <source>
        <strain evidence="4">4524</strain>
    </source>
</reference>
<dbReference type="InterPro" id="IPR050624">
    <property type="entry name" value="HTH-type_Tx_Regulator"/>
</dbReference>
<dbReference type="EMBL" id="JAPHVQ010000013">
    <property type="protein sequence ID" value="MDE8035653.1"/>
    <property type="molecule type" value="Genomic_DNA"/>
</dbReference>
<dbReference type="Proteomes" id="UP001142444">
    <property type="component" value="Unassembled WGS sequence"/>
</dbReference>
<dbReference type="InterPro" id="IPR001647">
    <property type="entry name" value="HTH_TetR"/>
</dbReference>
<name>A0A9X4JEV8_ACTEU</name>
<feature type="DNA-binding region" description="H-T-H motif" evidence="2">
    <location>
        <begin position="34"/>
        <end position="53"/>
    </location>
</feature>
<evidence type="ECO:0000313" key="4">
    <source>
        <dbReference type="EMBL" id="MDE8035653.1"/>
    </source>
</evidence>
<dbReference type="AlphaFoldDB" id="A0A9X4JEV8"/>
<dbReference type="PANTHER" id="PTHR43479:SF11">
    <property type="entry name" value="ACREF_ENVCD OPERON REPRESSOR-RELATED"/>
    <property type="match status" value="1"/>
</dbReference>
<evidence type="ECO:0000259" key="3">
    <source>
        <dbReference type="PROSITE" id="PS50977"/>
    </source>
</evidence>
<dbReference type="RefSeq" id="WP_275218460.1">
    <property type="nucleotide sequence ID" value="NZ_JAPHVQ010000013.1"/>
</dbReference>